<dbReference type="RefSeq" id="WP_116853648.1">
    <property type="nucleotide sequence ID" value="NZ_QTJV01000004.1"/>
</dbReference>
<reference evidence="3 4" key="1">
    <citation type="submission" date="2018-08" db="EMBL/GenBank/DDBJ databases">
        <title>Chitinophaga sp. K20C18050901, a novel bacterium isolated from forest soil.</title>
        <authorList>
            <person name="Wang C."/>
        </authorList>
    </citation>
    <scope>NUCLEOTIDE SEQUENCE [LARGE SCALE GENOMIC DNA]</scope>
    <source>
        <strain evidence="3 4">K20C18050901</strain>
    </source>
</reference>
<keyword evidence="4" id="KW-1185">Reference proteome</keyword>
<dbReference type="EMBL" id="QTJV01000004">
    <property type="protein sequence ID" value="RFM34058.1"/>
    <property type="molecule type" value="Genomic_DNA"/>
</dbReference>
<dbReference type="InterPro" id="IPR025442">
    <property type="entry name" value="DUF4185"/>
</dbReference>
<feature type="chain" id="PRO_5017731310" evidence="1">
    <location>
        <begin position="21"/>
        <end position="377"/>
    </location>
</feature>
<evidence type="ECO:0000259" key="2">
    <source>
        <dbReference type="Pfam" id="PF13810"/>
    </source>
</evidence>
<keyword evidence="1" id="KW-0732">Signal</keyword>
<feature type="signal peptide" evidence="1">
    <location>
        <begin position="1"/>
        <end position="20"/>
    </location>
</feature>
<evidence type="ECO:0000313" key="3">
    <source>
        <dbReference type="EMBL" id="RFM34058.1"/>
    </source>
</evidence>
<organism evidence="3 4">
    <name type="scientific">Chitinophaga silvisoli</name>
    <dbReference type="NCBI Taxonomy" id="2291814"/>
    <lineage>
        <taxon>Bacteria</taxon>
        <taxon>Pseudomonadati</taxon>
        <taxon>Bacteroidota</taxon>
        <taxon>Chitinophagia</taxon>
        <taxon>Chitinophagales</taxon>
        <taxon>Chitinophagaceae</taxon>
        <taxon>Chitinophaga</taxon>
    </lineage>
</organism>
<dbReference type="Proteomes" id="UP000261174">
    <property type="component" value="Unassembled WGS sequence"/>
</dbReference>
<gene>
    <name evidence="3" type="ORF">DXN04_12235</name>
</gene>
<dbReference type="OrthoDB" id="9765957at2"/>
<dbReference type="AlphaFoldDB" id="A0A3E1P236"/>
<protein>
    <submittedName>
        <fullName evidence="3">DUF4185 domain-containing protein</fullName>
    </submittedName>
</protein>
<proteinExistence type="predicted"/>
<dbReference type="Pfam" id="PF13810">
    <property type="entry name" value="DUF4185"/>
    <property type="match status" value="1"/>
</dbReference>
<feature type="domain" description="DUF4185" evidence="2">
    <location>
        <begin position="70"/>
        <end position="341"/>
    </location>
</feature>
<sequence length="377" mass="40985">MKTHLPICIAAIIALPLFHACTKTSSSTLQTEKVSVAISNAATAAYQDANATAFFRRTTGSIAFDGALSVPLSNGKVVWLFNDTFYDDMNADGTVPCIFNKHNTVLLQPANHSWDPAQTSNLLLYGNPDLFQSITPGNYYWPSAGVEIGNTVYTVCLEMSSSTGQLVNEIMAGLNESDNTVSYTAIPDLNGIDFTKGMVKNLDGYVYIWGGKLRPNTIGQCDVYVARFPQNSVGNWTFWNGSTWGNSAAAAAVITTAPSGGISVSYVNTKYVMISTNFNMQCDGGTAIYGAASSSPTSGWDAIATNVIYNIPDRLQGHTPFFYTPCIHPEFNANNEFLFTYCINTYQPCVAPCNNNKFDPDIYRPRAVRVPFALLNL</sequence>
<evidence type="ECO:0000313" key="4">
    <source>
        <dbReference type="Proteomes" id="UP000261174"/>
    </source>
</evidence>
<comment type="caution">
    <text evidence="3">The sequence shown here is derived from an EMBL/GenBank/DDBJ whole genome shotgun (WGS) entry which is preliminary data.</text>
</comment>
<accession>A0A3E1P236</accession>
<evidence type="ECO:0000256" key="1">
    <source>
        <dbReference type="SAM" id="SignalP"/>
    </source>
</evidence>
<name>A0A3E1P236_9BACT</name>